<sequence length="157" mass="18178">MDQVLRIMDTTEMRVAFVGGTSTFVVAFLLLWRQQVTIPVPSIWQWQWQGGLQLKLVDKTMAIAVEKERFDCIVCLCEVDEYRNLPNCDHGVQFHAHCINTWLKHHSSCPMCRAHVPRPLFRCLHTYISQQLLQDVIHYCNSTLDNVATSIGDSRDF</sequence>
<accession>A0ACB9ELM1</accession>
<evidence type="ECO:0000313" key="1">
    <source>
        <dbReference type="EMBL" id="KAI3759814.1"/>
    </source>
</evidence>
<reference evidence="1 2" key="2">
    <citation type="journal article" date="2022" name="Mol. Ecol. Resour.">
        <title>The genomes of chicory, endive, great burdock and yacon provide insights into Asteraceae paleo-polyploidization history and plant inulin production.</title>
        <authorList>
            <person name="Fan W."/>
            <person name="Wang S."/>
            <person name="Wang H."/>
            <person name="Wang A."/>
            <person name="Jiang F."/>
            <person name="Liu H."/>
            <person name="Zhao H."/>
            <person name="Xu D."/>
            <person name="Zhang Y."/>
        </authorList>
    </citation>
    <scope>NUCLEOTIDE SEQUENCE [LARGE SCALE GENOMIC DNA]</scope>
    <source>
        <strain evidence="2">cv. Niubang</strain>
    </source>
</reference>
<name>A0ACB9ELM1_ARCLA</name>
<comment type="caution">
    <text evidence="1">The sequence shown here is derived from an EMBL/GenBank/DDBJ whole genome shotgun (WGS) entry which is preliminary data.</text>
</comment>
<reference evidence="2" key="1">
    <citation type="journal article" date="2022" name="Mol. Ecol. Resour.">
        <title>The genomes of chicory, endive, great burdock and yacon provide insights into Asteraceae palaeo-polyploidization history and plant inulin production.</title>
        <authorList>
            <person name="Fan W."/>
            <person name="Wang S."/>
            <person name="Wang H."/>
            <person name="Wang A."/>
            <person name="Jiang F."/>
            <person name="Liu H."/>
            <person name="Zhao H."/>
            <person name="Xu D."/>
            <person name="Zhang Y."/>
        </authorList>
    </citation>
    <scope>NUCLEOTIDE SEQUENCE [LARGE SCALE GENOMIC DNA]</scope>
    <source>
        <strain evidence="2">cv. Niubang</strain>
    </source>
</reference>
<proteinExistence type="predicted"/>
<keyword evidence="2" id="KW-1185">Reference proteome</keyword>
<protein>
    <submittedName>
        <fullName evidence="1">Uncharacterized protein</fullName>
    </submittedName>
</protein>
<dbReference type="Proteomes" id="UP001055879">
    <property type="component" value="Linkage Group LG02"/>
</dbReference>
<dbReference type="EMBL" id="CM042048">
    <property type="protein sequence ID" value="KAI3759814.1"/>
    <property type="molecule type" value="Genomic_DNA"/>
</dbReference>
<evidence type="ECO:0000313" key="2">
    <source>
        <dbReference type="Proteomes" id="UP001055879"/>
    </source>
</evidence>
<gene>
    <name evidence="1" type="ORF">L6452_07891</name>
</gene>
<organism evidence="1 2">
    <name type="scientific">Arctium lappa</name>
    <name type="common">Greater burdock</name>
    <name type="synonym">Lappa major</name>
    <dbReference type="NCBI Taxonomy" id="4217"/>
    <lineage>
        <taxon>Eukaryota</taxon>
        <taxon>Viridiplantae</taxon>
        <taxon>Streptophyta</taxon>
        <taxon>Embryophyta</taxon>
        <taxon>Tracheophyta</taxon>
        <taxon>Spermatophyta</taxon>
        <taxon>Magnoliopsida</taxon>
        <taxon>eudicotyledons</taxon>
        <taxon>Gunneridae</taxon>
        <taxon>Pentapetalae</taxon>
        <taxon>asterids</taxon>
        <taxon>campanulids</taxon>
        <taxon>Asterales</taxon>
        <taxon>Asteraceae</taxon>
        <taxon>Carduoideae</taxon>
        <taxon>Cardueae</taxon>
        <taxon>Arctiinae</taxon>
        <taxon>Arctium</taxon>
    </lineage>
</organism>